<sequence>MSRATSSRRRPHSSAPTSARGGAAAEVLPPPPSTPQRAAPRRSRATAINGARRTPTPTTLFHDSYSLPATGASPPPPPSHPRQRAGAGPREEALDSPASLKPPPPPPRRAVTAGVASGRPPPAASISGAADAVAYQYYSRQRQQRRSQVHSAPTGELEAAAAPAPWAPPSFGGAVAHPTSAKSPPAAGNPSGGSPPHHHESASLPVAAPMADIRDTSTSLVQPTTTGDDGAWPGHLTPAQHHQCEQLVQLLAQLSATQAHRVLLAATRQYEAQRLLQFYGGVYATSAAERHNGRGEQRSPSTPTAATTQTGQRRDDARSALLAALDSRLRDMERADLAAQALSQSSVAAGRRQSRRTNSRAERTGDVQRRVRCSSQGGGPTTGPAEPAPRRRTQKPVHPPAPPCGALPQHPAPPASRSSGTDGEARAPRELRSRVFASRAAKQPRADDARYSKASGAAQRAPSPVRATTRAASPPPSPPAPQAMFMQTVKPPHLHGLAAALHFPPVAAAAPAPTPPTPPALPPQATAPGSEGRSGVPPALWPAHLVAGAGGLVVGAAPAAGATLSPGAAAARRAYLEQQQQREHQHRLEEEQPSAISRATTAQDEEGEASEILSDFVRASRATHDEDEDVARRYPTSTSTDPLPPPSGRPAASLEDSVRRSELQPLAYTAMRASSTTFGEEGRWAAGPGSNTALPVHVPLPPPQASAGAAPIVAASTTTALASPAAFITDMVSDTSSVERLPHHAVTYDAHHAAAPASCSSGSPAPTADDAAASGGATPFSSTPADPRACRPRATSPVQSPAEADNGLAHASSSTSESARHRPHDGGHEEEEVEEEEEEQVYTSHDSEHGHRPLSDQLGPAAPINAGANVDDSFTLPWEV</sequence>
<evidence type="ECO:0008006" key="4">
    <source>
        <dbReference type="Google" id="ProtNLM"/>
    </source>
</evidence>
<evidence type="ECO:0000313" key="2">
    <source>
        <dbReference type="EMBL" id="KAK7198004.1"/>
    </source>
</evidence>
<protein>
    <recommendedName>
        <fullName evidence="4">Proteophosphoglycan ppg4</fullName>
    </recommendedName>
</protein>
<feature type="compositionally biased region" description="Pro residues" evidence="1">
    <location>
        <begin position="512"/>
        <end position="522"/>
    </location>
</feature>
<feature type="region of interest" description="Disordered" evidence="1">
    <location>
        <begin position="341"/>
        <end position="484"/>
    </location>
</feature>
<evidence type="ECO:0000256" key="1">
    <source>
        <dbReference type="SAM" id="MobiDB-lite"/>
    </source>
</evidence>
<accession>A0AAW0EX51</accession>
<reference evidence="2 3" key="1">
    <citation type="journal article" date="2021" name="MBio">
        <title>A New Model Trypanosomatid, Novymonas esmeraldas: Genomic Perception of Its 'Candidatus Pandoraea novymonadis' Endosymbiont.</title>
        <authorList>
            <person name="Zakharova A."/>
            <person name="Saura A."/>
            <person name="Butenko A."/>
            <person name="Podesvova L."/>
            <person name="Warmusova S."/>
            <person name="Kostygov A.Y."/>
            <person name="Nenarokova A."/>
            <person name="Lukes J."/>
            <person name="Opperdoes F.R."/>
            <person name="Yurchenko V."/>
        </authorList>
    </citation>
    <scope>NUCLEOTIDE SEQUENCE [LARGE SCALE GENOMIC DNA]</scope>
    <source>
        <strain evidence="2 3">E262AT.01</strain>
    </source>
</reference>
<keyword evidence="3" id="KW-1185">Reference proteome</keyword>
<feature type="region of interest" description="Disordered" evidence="1">
    <location>
        <begin position="573"/>
        <end position="659"/>
    </location>
</feature>
<feature type="compositionally biased region" description="Basic and acidic residues" evidence="1">
    <location>
        <begin position="845"/>
        <end position="854"/>
    </location>
</feature>
<evidence type="ECO:0000313" key="3">
    <source>
        <dbReference type="Proteomes" id="UP001430356"/>
    </source>
</evidence>
<feature type="region of interest" description="Disordered" evidence="1">
    <location>
        <begin position="290"/>
        <end position="316"/>
    </location>
</feature>
<feature type="region of interest" description="Disordered" evidence="1">
    <location>
        <begin position="1"/>
        <end position="202"/>
    </location>
</feature>
<proteinExistence type="predicted"/>
<feature type="compositionally biased region" description="Basic and acidic residues" evidence="1">
    <location>
        <begin position="818"/>
        <end position="827"/>
    </location>
</feature>
<feature type="compositionally biased region" description="Basic and acidic residues" evidence="1">
    <location>
        <begin position="423"/>
        <end position="433"/>
    </location>
</feature>
<dbReference type="AlphaFoldDB" id="A0AAW0EX51"/>
<feature type="compositionally biased region" description="Basic residues" evidence="1">
    <location>
        <begin position="1"/>
        <end position="12"/>
    </location>
</feature>
<dbReference type="Proteomes" id="UP001430356">
    <property type="component" value="Unassembled WGS sequence"/>
</dbReference>
<feature type="region of interest" description="Disordered" evidence="1">
    <location>
        <begin position="217"/>
        <end position="237"/>
    </location>
</feature>
<feature type="compositionally biased region" description="Low complexity" evidence="1">
    <location>
        <begin position="124"/>
        <end position="141"/>
    </location>
</feature>
<dbReference type="EMBL" id="JAECZO010000127">
    <property type="protein sequence ID" value="KAK7198004.1"/>
    <property type="molecule type" value="Genomic_DNA"/>
</dbReference>
<organism evidence="2 3">
    <name type="scientific">Novymonas esmeraldas</name>
    <dbReference type="NCBI Taxonomy" id="1808958"/>
    <lineage>
        <taxon>Eukaryota</taxon>
        <taxon>Discoba</taxon>
        <taxon>Euglenozoa</taxon>
        <taxon>Kinetoplastea</taxon>
        <taxon>Metakinetoplastina</taxon>
        <taxon>Trypanosomatida</taxon>
        <taxon>Trypanosomatidae</taxon>
        <taxon>Novymonas</taxon>
    </lineage>
</organism>
<feature type="compositionally biased region" description="Low complexity" evidence="1">
    <location>
        <begin position="183"/>
        <end position="195"/>
    </location>
</feature>
<feature type="compositionally biased region" description="Basic and acidic residues" evidence="1">
    <location>
        <begin position="359"/>
        <end position="369"/>
    </location>
</feature>
<feature type="region of interest" description="Disordered" evidence="1">
    <location>
        <begin position="755"/>
        <end position="880"/>
    </location>
</feature>
<name>A0AAW0EX51_9TRYP</name>
<comment type="caution">
    <text evidence="2">The sequence shown here is derived from an EMBL/GenBank/DDBJ whole genome shotgun (WGS) entry which is preliminary data.</text>
</comment>
<feature type="compositionally biased region" description="Acidic residues" evidence="1">
    <location>
        <begin position="828"/>
        <end position="840"/>
    </location>
</feature>
<feature type="region of interest" description="Disordered" evidence="1">
    <location>
        <begin position="508"/>
        <end position="536"/>
    </location>
</feature>
<feature type="compositionally biased region" description="Low complexity" evidence="1">
    <location>
        <begin position="298"/>
        <end position="311"/>
    </location>
</feature>
<feature type="compositionally biased region" description="Basic and acidic residues" evidence="1">
    <location>
        <begin position="580"/>
        <end position="590"/>
    </location>
</feature>
<feature type="compositionally biased region" description="Polar residues" evidence="1">
    <location>
        <begin position="217"/>
        <end position="227"/>
    </location>
</feature>
<feature type="compositionally biased region" description="Pro residues" evidence="1">
    <location>
        <begin position="397"/>
        <end position="414"/>
    </location>
</feature>
<feature type="compositionally biased region" description="Low complexity" evidence="1">
    <location>
        <begin position="755"/>
        <end position="779"/>
    </location>
</feature>
<gene>
    <name evidence="2" type="ORF">NESM_000755600</name>
</gene>